<dbReference type="KEGG" id="crd:CRES_0406"/>
<keyword evidence="4" id="KW-1133">Transmembrane helix</keyword>
<keyword evidence="6" id="KW-1185">Reference proteome</keyword>
<evidence type="ECO:0000256" key="3">
    <source>
        <dbReference type="SAM" id="MobiDB-lite"/>
    </source>
</evidence>
<keyword evidence="1" id="KW-0378">Hydrolase</keyword>
<proteinExistence type="predicted"/>
<dbReference type="NCBIfam" id="TIGR01076">
    <property type="entry name" value="sortase_fam"/>
    <property type="match status" value="1"/>
</dbReference>
<feature type="transmembrane region" description="Helical" evidence="4">
    <location>
        <begin position="21"/>
        <end position="40"/>
    </location>
</feature>
<dbReference type="OrthoDB" id="5242161at2"/>
<feature type="active site" description="Proton donor/acceptor" evidence="2">
    <location>
        <position position="160"/>
    </location>
</feature>
<dbReference type="InterPro" id="IPR023365">
    <property type="entry name" value="Sortase_dom-sf"/>
</dbReference>
<protein>
    <submittedName>
        <fullName evidence="5">Fimbrial associated sortase</fullName>
    </submittedName>
</protein>
<evidence type="ECO:0000313" key="5">
    <source>
        <dbReference type="EMBL" id="AEI08769.1"/>
    </source>
</evidence>
<feature type="active site" description="Acyl-thioester intermediate" evidence="2">
    <location>
        <position position="222"/>
    </location>
</feature>
<evidence type="ECO:0000256" key="1">
    <source>
        <dbReference type="ARBA" id="ARBA00022801"/>
    </source>
</evidence>
<dbReference type="Proteomes" id="UP000000492">
    <property type="component" value="Chromosome"/>
</dbReference>
<sequence>MAAPSQRRATKRGRKGSRRSIVYILLGILVLLAPVILTHYKNVEQNRIAQGYSRDVQALSPEDRDKALESARRYNRELPPFGAPDPWVNGIDVNSPGYKKYLEQLNVNSIMARLHAPTVGMDLPVYHGTSQSTLSHGIGHLYGTALPVGGKGTHSVLTGHTGLATLTMFDNLTHMKKDDIFVIEVMGEKLAYKVDKIETVLPSEINKIRPEEGKDYVTLVTCTPYGVNSHRLLVRGERTKLPPGPIEQEYHSPWQPWMVAALVISLLALLYLLWWLWRRRRKEKEDEEAPATKVQPGAEEEKVKL</sequence>
<dbReference type="HOGENOM" id="CLU_045680_1_2_11"/>
<feature type="region of interest" description="Disordered" evidence="3">
    <location>
        <begin position="284"/>
        <end position="305"/>
    </location>
</feature>
<keyword evidence="4" id="KW-0812">Transmembrane</keyword>
<dbReference type="MEROPS" id="C60.007"/>
<dbReference type="Pfam" id="PF04203">
    <property type="entry name" value="Sortase"/>
    <property type="match status" value="1"/>
</dbReference>
<gene>
    <name evidence="5" type="primary">srtA</name>
    <name evidence="5" type="ordered locus">CRES_0406</name>
</gene>
<dbReference type="InterPro" id="IPR005754">
    <property type="entry name" value="Sortase"/>
</dbReference>
<dbReference type="AlphaFoldDB" id="F8DXX2"/>
<organism evidence="5 6">
    <name type="scientific">Corynebacterium resistens (strain DSM 45100 / JCM 12819 / GTC 2026 / SICGH 158)</name>
    <dbReference type="NCBI Taxonomy" id="662755"/>
    <lineage>
        <taxon>Bacteria</taxon>
        <taxon>Bacillati</taxon>
        <taxon>Actinomycetota</taxon>
        <taxon>Actinomycetes</taxon>
        <taxon>Mycobacteriales</taxon>
        <taxon>Corynebacteriaceae</taxon>
        <taxon>Corynebacterium</taxon>
    </lineage>
</organism>
<reference evidence="5 6" key="1">
    <citation type="journal article" date="2012" name="BMC Genomics">
        <title>Complete genome sequence, lifestyle, and multi-drug resistance of the human pathogen Corynebacterium resistens DSM 45100 isolated from blood samples of a leukemia patient.</title>
        <authorList>
            <person name="Schroder J."/>
            <person name="Maus I."/>
            <person name="Meyer K."/>
            <person name="Wordemann S."/>
            <person name="Blom J."/>
            <person name="Jaenicke S."/>
            <person name="Schneider J."/>
            <person name="Trost E."/>
            <person name="Tauch A."/>
        </authorList>
    </citation>
    <scope>NUCLEOTIDE SEQUENCE [LARGE SCALE GENOMIC DNA]</scope>
    <source>
        <strain evidence="6">DSM 45100 / JCM 12819 / CCUG 50093 / GTC 2026 / SICGH 158</strain>
    </source>
</reference>
<evidence type="ECO:0000256" key="2">
    <source>
        <dbReference type="PIRSR" id="PIRSR605754-1"/>
    </source>
</evidence>
<accession>F8DXX2</accession>
<evidence type="ECO:0000256" key="4">
    <source>
        <dbReference type="SAM" id="Phobius"/>
    </source>
</evidence>
<dbReference type="NCBIfam" id="NF033745">
    <property type="entry name" value="class_C_sortase"/>
    <property type="match status" value="1"/>
</dbReference>
<dbReference type="EMBL" id="CP002857">
    <property type="protein sequence ID" value="AEI08769.1"/>
    <property type="molecule type" value="Genomic_DNA"/>
</dbReference>
<name>F8DXX2_CORRG</name>
<dbReference type="GO" id="GO:0016787">
    <property type="term" value="F:hydrolase activity"/>
    <property type="evidence" value="ECO:0007669"/>
    <property type="project" value="UniProtKB-KW"/>
</dbReference>
<dbReference type="eggNOG" id="COG3764">
    <property type="taxonomic scope" value="Bacteria"/>
</dbReference>
<dbReference type="SUPFAM" id="SSF63817">
    <property type="entry name" value="Sortase"/>
    <property type="match status" value="1"/>
</dbReference>
<dbReference type="Gene3D" id="2.40.260.10">
    <property type="entry name" value="Sortase"/>
    <property type="match status" value="1"/>
</dbReference>
<keyword evidence="4" id="KW-0472">Membrane</keyword>
<dbReference type="InterPro" id="IPR042002">
    <property type="entry name" value="Sortase_C"/>
</dbReference>
<dbReference type="STRING" id="662755.CRES_0406"/>
<feature type="transmembrane region" description="Helical" evidence="4">
    <location>
        <begin position="257"/>
        <end position="277"/>
    </location>
</feature>
<dbReference type="CDD" id="cd05827">
    <property type="entry name" value="Sortase_C"/>
    <property type="match status" value="1"/>
</dbReference>
<dbReference type="RefSeq" id="WP_013887795.1">
    <property type="nucleotide sequence ID" value="NC_015673.1"/>
</dbReference>
<evidence type="ECO:0000313" key="6">
    <source>
        <dbReference type="Proteomes" id="UP000000492"/>
    </source>
</evidence>